<dbReference type="PANTHER" id="PTHR12526:SF630">
    <property type="entry name" value="GLYCOSYLTRANSFERASE"/>
    <property type="match status" value="1"/>
</dbReference>
<name>A0A7Z2ZQZ4_9BURK</name>
<reference evidence="1 2" key="1">
    <citation type="submission" date="2020-04" db="EMBL/GenBank/DDBJ databases">
        <title>Genome sequencing of novel species.</title>
        <authorList>
            <person name="Heo J."/>
            <person name="Kim S.-J."/>
            <person name="Kim J.-S."/>
            <person name="Hong S.-B."/>
            <person name="Kwon S.-W."/>
        </authorList>
    </citation>
    <scope>NUCLEOTIDE SEQUENCE [LARGE SCALE GENOMIC DNA]</scope>
    <source>
        <strain evidence="1 2">GN2-R2</strain>
    </source>
</reference>
<gene>
    <name evidence="1" type="ORF">HH212_01855</name>
</gene>
<keyword evidence="1" id="KW-0808">Transferase</keyword>
<protein>
    <submittedName>
        <fullName evidence="1">Glycosyltransferase family 1 protein</fullName>
    </submittedName>
</protein>
<dbReference type="Pfam" id="PF13692">
    <property type="entry name" value="Glyco_trans_1_4"/>
    <property type="match status" value="1"/>
</dbReference>
<proteinExistence type="predicted"/>
<sequence>MTTIVVFSHLRWDFVFQRPQHLLSRLAQHYPVLFVEEPEYDDGAAFMQRSSPAPNVTVCRAHTPIHAAGFHDEQLRLLQPMVAQLAPPGEDVIAWFYTPMALPLLQALQPALVVYDCMDELASFKNPPKQLLQRESALLNRADLVFAGGPSLYEAKRHRHASVHCFPSSVDVVHFQQALDRARVHPQQAAIPHPRLGFYGVLDERFDPELVGELADSHPEWQIVLAGPVVKIDPARLPRRPNIHYLGQQPYAALPELLAGWDVCLMPFAINEATRFISPTKVLEYMAARLPIVSTPIADVANPYGHVVAIAGSAREFIAACEAALAQTPQQRRHMVEAMGAIVAATSWDNTARQMAELLESAPAHADAAAAGTAAASAAASAQALPGATGVFHAAGTANAAHAATSAGAAAGATGTAAEAARAKTAAKSA</sequence>
<evidence type="ECO:0000313" key="1">
    <source>
        <dbReference type="EMBL" id="QJD98932.1"/>
    </source>
</evidence>
<dbReference type="Gene3D" id="3.40.50.2000">
    <property type="entry name" value="Glycogen Phosphorylase B"/>
    <property type="match status" value="1"/>
</dbReference>
<dbReference type="KEGG" id="mfy:HH212_01855"/>
<dbReference type="GO" id="GO:0016740">
    <property type="term" value="F:transferase activity"/>
    <property type="evidence" value="ECO:0007669"/>
    <property type="project" value="UniProtKB-KW"/>
</dbReference>
<dbReference type="RefSeq" id="WP_169433829.1">
    <property type="nucleotide sequence ID" value="NZ_CP051685.1"/>
</dbReference>
<accession>A0A7Z2ZQZ4</accession>
<keyword evidence="2" id="KW-1185">Reference proteome</keyword>
<dbReference type="AlphaFoldDB" id="A0A7Z2ZQZ4"/>
<organism evidence="1 2">
    <name type="scientific">Massilia forsythiae</name>
    <dbReference type="NCBI Taxonomy" id="2728020"/>
    <lineage>
        <taxon>Bacteria</taxon>
        <taxon>Pseudomonadati</taxon>
        <taxon>Pseudomonadota</taxon>
        <taxon>Betaproteobacteria</taxon>
        <taxon>Burkholderiales</taxon>
        <taxon>Oxalobacteraceae</taxon>
        <taxon>Telluria group</taxon>
        <taxon>Massilia</taxon>
    </lineage>
</organism>
<dbReference type="SUPFAM" id="SSF53756">
    <property type="entry name" value="UDP-Glycosyltransferase/glycogen phosphorylase"/>
    <property type="match status" value="1"/>
</dbReference>
<dbReference type="PANTHER" id="PTHR12526">
    <property type="entry name" value="GLYCOSYLTRANSFERASE"/>
    <property type="match status" value="1"/>
</dbReference>
<dbReference type="Proteomes" id="UP000502415">
    <property type="component" value="Chromosome"/>
</dbReference>
<dbReference type="EMBL" id="CP051685">
    <property type="protein sequence ID" value="QJD98932.1"/>
    <property type="molecule type" value="Genomic_DNA"/>
</dbReference>
<evidence type="ECO:0000313" key="2">
    <source>
        <dbReference type="Proteomes" id="UP000502415"/>
    </source>
</evidence>